<dbReference type="InterPro" id="IPR036527">
    <property type="entry name" value="SCP2_sterol-bd_dom_sf"/>
</dbReference>
<comment type="caution">
    <text evidence="1">The sequence shown here is derived from an EMBL/GenBank/DDBJ whole genome shotgun (WGS) entry which is preliminary data.</text>
</comment>
<dbReference type="Proteomes" id="UP001174909">
    <property type="component" value="Unassembled WGS sequence"/>
</dbReference>
<evidence type="ECO:0000313" key="1">
    <source>
        <dbReference type="EMBL" id="CAI8018145.1"/>
    </source>
</evidence>
<dbReference type="SUPFAM" id="SSF55718">
    <property type="entry name" value="SCP-like"/>
    <property type="match status" value="1"/>
</dbReference>
<dbReference type="EMBL" id="CASHTH010001687">
    <property type="protein sequence ID" value="CAI8018145.1"/>
    <property type="molecule type" value="Genomic_DNA"/>
</dbReference>
<accession>A0AA35WKW8</accession>
<dbReference type="AlphaFoldDB" id="A0AA35WKW8"/>
<protein>
    <submittedName>
        <fullName evidence="1">Uncharacterized protein</fullName>
    </submittedName>
</protein>
<reference evidence="1" key="1">
    <citation type="submission" date="2023-03" db="EMBL/GenBank/DDBJ databases">
        <authorList>
            <person name="Steffen K."/>
            <person name="Cardenas P."/>
        </authorList>
    </citation>
    <scope>NUCLEOTIDE SEQUENCE</scope>
</reference>
<proteinExistence type="predicted"/>
<evidence type="ECO:0000313" key="2">
    <source>
        <dbReference type="Proteomes" id="UP001174909"/>
    </source>
</evidence>
<name>A0AA35WKW8_GEOBA</name>
<keyword evidence="2" id="KW-1185">Reference proteome</keyword>
<gene>
    <name evidence="1" type="ORF">GBAR_LOCUS10968</name>
</gene>
<organism evidence="1 2">
    <name type="scientific">Geodia barretti</name>
    <name type="common">Barrett's horny sponge</name>
    <dbReference type="NCBI Taxonomy" id="519541"/>
    <lineage>
        <taxon>Eukaryota</taxon>
        <taxon>Metazoa</taxon>
        <taxon>Porifera</taxon>
        <taxon>Demospongiae</taxon>
        <taxon>Heteroscleromorpha</taxon>
        <taxon>Tetractinellida</taxon>
        <taxon>Astrophorina</taxon>
        <taxon>Geodiidae</taxon>
        <taxon>Geodia</taxon>
    </lineage>
</organism>
<sequence length="145" mass="16220">MTAEPIVFPSLAWFEELRRLVNDDSAYRQFGTVDASMGVKIGDGVFVLAFEAFECTSVRSGSEYDLINVDFFIEMEPASWRAMLESIKCNGGAEAGQTLVSLDMLNEISNNATGDQLRADMFFRYNQSLQHFFDLSANLNTVFAD</sequence>